<feature type="chain" id="PRO_5012521133" evidence="3">
    <location>
        <begin position="20"/>
        <end position="441"/>
    </location>
</feature>
<evidence type="ECO:0000256" key="1">
    <source>
        <dbReference type="ARBA" id="ARBA00007447"/>
    </source>
</evidence>
<dbReference type="PANTHER" id="PTHR47966:SF51">
    <property type="entry name" value="BETA-SITE APP-CLEAVING ENZYME, ISOFORM A-RELATED"/>
    <property type="match status" value="1"/>
</dbReference>
<feature type="domain" description="Peptidase A1" evidence="4">
    <location>
        <begin position="42"/>
        <end position="359"/>
    </location>
</feature>
<dbReference type="OrthoDB" id="771136at2759"/>
<evidence type="ECO:0000259" key="4">
    <source>
        <dbReference type="PROSITE" id="PS51767"/>
    </source>
</evidence>
<dbReference type="EMBL" id="LT635760">
    <property type="protein sequence ID" value="SGZ54822.1"/>
    <property type="molecule type" value="Genomic_DNA"/>
</dbReference>
<keyword evidence="2" id="KW-1015">Disulfide bond</keyword>
<gene>
    <name evidence="5" type="ORF">SAMEA4029010_CIC11G00000005710</name>
</gene>
<sequence>MFYAFILPLVVYAIITCNAHLETDVTGLSKRDVGSMTFLSRWKADFQIGSEKDDISFYFDFDDSWNYLPVNFVGCNTSVSGTNEFSNSTTNATKNTCVFSTNFGDLTNLKSRYNSTLQTTILTDKLIIGDYQVDGVDFVPLEYNDTIGFLGLGLPYQSIDDYYNISDGSHKNFVQQLHQTGVIDSSILSLWLNPGNKSEGQFAFGGIDEAKYNGSLFRFPMVNSFAYLEHSKFLEIKMDSLLTSTMSFTQPVGMSLNPSALSTWFPQSYFEALVNALGGKYDEKHGGTSVHKKYLTLNEVVTFKFGNFNLSVPISSLVEERLGKVYTTFVAGNIATLGLDILQHAYIAIDYDNNEVALGQSKANALDSEKFVNATSNLSSILLASGASETSLAIEMQLALQSPALILFASQRSYGSLSGNAAYTGPLMGLFGLIAGVLMAV</sequence>
<dbReference type="GO" id="GO:0006508">
    <property type="term" value="P:proteolysis"/>
    <property type="evidence" value="ECO:0007669"/>
    <property type="project" value="InterPro"/>
</dbReference>
<dbReference type="GO" id="GO:0004190">
    <property type="term" value="F:aspartic-type endopeptidase activity"/>
    <property type="evidence" value="ECO:0007669"/>
    <property type="project" value="InterPro"/>
</dbReference>
<feature type="signal peptide" evidence="3">
    <location>
        <begin position="1"/>
        <end position="19"/>
    </location>
</feature>
<dbReference type="InterPro" id="IPR001461">
    <property type="entry name" value="Aspartic_peptidase_A1"/>
</dbReference>
<accession>A0A1L0DR12</accession>
<evidence type="ECO:0000256" key="3">
    <source>
        <dbReference type="SAM" id="SignalP"/>
    </source>
</evidence>
<evidence type="ECO:0000313" key="5">
    <source>
        <dbReference type="EMBL" id="SGZ54822.1"/>
    </source>
</evidence>
<keyword evidence="3" id="KW-0732">Signal</keyword>
<dbReference type="PANTHER" id="PTHR47966">
    <property type="entry name" value="BETA-SITE APP-CLEAVING ENZYME, ISOFORM A-RELATED"/>
    <property type="match status" value="1"/>
</dbReference>
<evidence type="ECO:0000313" key="6">
    <source>
        <dbReference type="Proteomes" id="UP000182334"/>
    </source>
</evidence>
<keyword evidence="6" id="KW-1185">Reference proteome</keyword>
<dbReference type="STRING" id="45354.A0A1L0DR12"/>
<protein>
    <submittedName>
        <fullName evidence="5">CIC11C00000005710</fullName>
    </submittedName>
</protein>
<reference evidence="5 6" key="1">
    <citation type="submission" date="2016-10" db="EMBL/GenBank/DDBJ databases">
        <authorList>
            <person name="de Groot N.N."/>
        </authorList>
    </citation>
    <scope>NUCLEOTIDE SEQUENCE [LARGE SCALE GENOMIC DNA]</scope>
    <source>
        <strain evidence="5 6">CBS 141442</strain>
    </source>
</reference>
<evidence type="ECO:0000256" key="2">
    <source>
        <dbReference type="ARBA" id="ARBA00023157"/>
    </source>
</evidence>
<proteinExistence type="inferred from homology"/>
<comment type="similarity">
    <text evidence="1">Belongs to the peptidase A1 family.</text>
</comment>
<dbReference type="InterPro" id="IPR021109">
    <property type="entry name" value="Peptidase_aspartic_dom_sf"/>
</dbReference>
<dbReference type="Gene3D" id="2.40.70.10">
    <property type="entry name" value="Acid Proteases"/>
    <property type="match status" value="2"/>
</dbReference>
<dbReference type="SUPFAM" id="SSF50630">
    <property type="entry name" value="Acid proteases"/>
    <property type="match status" value="1"/>
</dbReference>
<organism evidence="5 6">
    <name type="scientific">Sungouiella intermedia</name>
    <dbReference type="NCBI Taxonomy" id="45354"/>
    <lineage>
        <taxon>Eukaryota</taxon>
        <taxon>Fungi</taxon>
        <taxon>Dikarya</taxon>
        <taxon>Ascomycota</taxon>
        <taxon>Saccharomycotina</taxon>
        <taxon>Pichiomycetes</taxon>
        <taxon>Metschnikowiaceae</taxon>
        <taxon>Sungouiella</taxon>
    </lineage>
</organism>
<dbReference type="Proteomes" id="UP000182334">
    <property type="component" value="Chromosome V"/>
</dbReference>
<dbReference type="PROSITE" id="PS51767">
    <property type="entry name" value="PEPTIDASE_A1"/>
    <property type="match status" value="1"/>
</dbReference>
<dbReference type="InterPro" id="IPR033121">
    <property type="entry name" value="PEPTIDASE_A1"/>
</dbReference>
<name>A0A1L0DR12_9ASCO</name>
<dbReference type="AlphaFoldDB" id="A0A1L0DR12"/>
<dbReference type="Pfam" id="PF00026">
    <property type="entry name" value="Asp"/>
    <property type="match status" value="1"/>
</dbReference>